<evidence type="ECO:0000313" key="2">
    <source>
        <dbReference type="EMBL" id="GAA5076586.1"/>
    </source>
</evidence>
<dbReference type="EMBL" id="BAABKC010000117">
    <property type="protein sequence ID" value="GAA5076586.1"/>
    <property type="molecule type" value="Genomic_DNA"/>
</dbReference>
<protein>
    <recommendedName>
        <fullName evidence="4">Secreted protein</fullName>
    </recommendedName>
</protein>
<feature type="region of interest" description="Disordered" evidence="1">
    <location>
        <begin position="65"/>
        <end position="94"/>
    </location>
</feature>
<organism evidence="2 3">
    <name type="scientific">Streptomyces similanensis</name>
    <dbReference type="NCBI Taxonomy" id="1274988"/>
    <lineage>
        <taxon>Bacteria</taxon>
        <taxon>Bacillati</taxon>
        <taxon>Actinomycetota</taxon>
        <taxon>Actinomycetes</taxon>
        <taxon>Kitasatosporales</taxon>
        <taxon>Streptomycetaceae</taxon>
        <taxon>Streptomyces</taxon>
    </lineage>
</organism>
<sequence>MNSPFFGWVTTILCSAKTLPPPTGMSLVRVSSCAMALGAADVAAAAEETGAEAAGDRSVEPVPAEFESLQPATSAAAPVARTVRRDDPVDPVDP</sequence>
<dbReference type="Proteomes" id="UP001500124">
    <property type="component" value="Unassembled WGS sequence"/>
</dbReference>
<accession>A0ABP9LE26</accession>
<comment type="caution">
    <text evidence="2">The sequence shown here is derived from an EMBL/GenBank/DDBJ whole genome shotgun (WGS) entry which is preliminary data.</text>
</comment>
<name>A0ABP9LE26_9ACTN</name>
<gene>
    <name evidence="2" type="ORF">GCM10023336_66850</name>
</gene>
<evidence type="ECO:0000256" key="1">
    <source>
        <dbReference type="SAM" id="MobiDB-lite"/>
    </source>
</evidence>
<reference evidence="3" key="1">
    <citation type="journal article" date="2019" name="Int. J. Syst. Evol. Microbiol.">
        <title>The Global Catalogue of Microorganisms (GCM) 10K type strain sequencing project: providing services to taxonomists for standard genome sequencing and annotation.</title>
        <authorList>
            <consortium name="The Broad Institute Genomics Platform"/>
            <consortium name="The Broad Institute Genome Sequencing Center for Infectious Disease"/>
            <person name="Wu L."/>
            <person name="Ma J."/>
        </authorList>
    </citation>
    <scope>NUCLEOTIDE SEQUENCE [LARGE SCALE GENOMIC DNA]</scope>
    <source>
        <strain evidence="3">JCM 18410</strain>
    </source>
</reference>
<evidence type="ECO:0008006" key="4">
    <source>
        <dbReference type="Google" id="ProtNLM"/>
    </source>
</evidence>
<keyword evidence="3" id="KW-1185">Reference proteome</keyword>
<proteinExistence type="predicted"/>
<evidence type="ECO:0000313" key="3">
    <source>
        <dbReference type="Proteomes" id="UP001500124"/>
    </source>
</evidence>